<keyword evidence="8" id="KW-1185">Reference proteome</keyword>
<dbReference type="PANTHER" id="PTHR43557">
    <property type="entry name" value="APOPTOSIS-INDUCING FACTOR 1"/>
    <property type="match status" value="1"/>
</dbReference>
<dbReference type="SUPFAM" id="SSF51905">
    <property type="entry name" value="FAD/NAD(P)-binding domain"/>
    <property type="match status" value="2"/>
</dbReference>
<keyword evidence="3" id="KW-0274">FAD</keyword>
<evidence type="ECO:0000313" key="7">
    <source>
        <dbReference type="EMBL" id="RLJ65248.1"/>
    </source>
</evidence>
<dbReference type="AlphaFoldDB" id="A0A497XGN9"/>
<evidence type="ECO:0000256" key="1">
    <source>
        <dbReference type="ARBA" id="ARBA00001974"/>
    </source>
</evidence>
<dbReference type="GO" id="GO:0016651">
    <property type="term" value="F:oxidoreductase activity, acting on NAD(P)H"/>
    <property type="evidence" value="ECO:0007669"/>
    <property type="project" value="TreeGrafter"/>
</dbReference>
<reference evidence="7 8" key="1">
    <citation type="submission" date="2018-10" db="EMBL/GenBank/DDBJ databases">
        <title>Genomic Encyclopedia of Type Strains, Phase IV (KMG-IV): sequencing the most valuable type-strain genomes for metagenomic binning, comparative biology and taxonomic classification.</title>
        <authorList>
            <person name="Goeker M."/>
        </authorList>
    </citation>
    <scope>NUCLEOTIDE SEQUENCE [LARGE SCALE GENOMIC DNA]</scope>
    <source>
        <strain evidence="7 8">DSM 26916</strain>
    </source>
</reference>
<feature type="domain" description="FAD/NAD(P)-binding" evidence="5">
    <location>
        <begin position="2"/>
        <end position="297"/>
    </location>
</feature>
<evidence type="ECO:0000256" key="4">
    <source>
        <dbReference type="ARBA" id="ARBA00023002"/>
    </source>
</evidence>
<proteinExistence type="predicted"/>
<dbReference type="Pfam" id="PF14759">
    <property type="entry name" value="Reductase_C"/>
    <property type="match status" value="1"/>
</dbReference>
<keyword evidence="2" id="KW-0285">Flavoprotein</keyword>
<feature type="domain" description="Reductase C-terminal" evidence="6">
    <location>
        <begin position="316"/>
        <end position="399"/>
    </location>
</feature>
<organism evidence="7 8">
    <name type="scientific">Sulfurisoma sediminicola</name>
    <dbReference type="NCBI Taxonomy" id="1381557"/>
    <lineage>
        <taxon>Bacteria</taxon>
        <taxon>Pseudomonadati</taxon>
        <taxon>Pseudomonadota</taxon>
        <taxon>Betaproteobacteria</taxon>
        <taxon>Nitrosomonadales</taxon>
        <taxon>Sterolibacteriaceae</taxon>
        <taxon>Sulfurisoma</taxon>
    </lineage>
</organism>
<evidence type="ECO:0000313" key="8">
    <source>
        <dbReference type="Proteomes" id="UP000268908"/>
    </source>
</evidence>
<dbReference type="InterPro" id="IPR023753">
    <property type="entry name" value="FAD/NAD-binding_dom"/>
</dbReference>
<dbReference type="GO" id="GO:0005737">
    <property type="term" value="C:cytoplasm"/>
    <property type="evidence" value="ECO:0007669"/>
    <property type="project" value="TreeGrafter"/>
</dbReference>
<comment type="cofactor">
    <cofactor evidence="1">
        <name>FAD</name>
        <dbReference type="ChEBI" id="CHEBI:57692"/>
    </cofactor>
</comment>
<evidence type="ECO:0000256" key="3">
    <source>
        <dbReference type="ARBA" id="ARBA00022827"/>
    </source>
</evidence>
<dbReference type="SUPFAM" id="SSF55424">
    <property type="entry name" value="FAD/NAD-linked reductases, dimerisation (C-terminal) domain"/>
    <property type="match status" value="1"/>
</dbReference>
<accession>A0A497XGN9</accession>
<dbReference type="Pfam" id="PF07992">
    <property type="entry name" value="Pyr_redox_2"/>
    <property type="match status" value="1"/>
</dbReference>
<evidence type="ECO:0000259" key="5">
    <source>
        <dbReference type="Pfam" id="PF07992"/>
    </source>
</evidence>
<dbReference type="InterPro" id="IPR028202">
    <property type="entry name" value="Reductase_C"/>
</dbReference>
<evidence type="ECO:0000256" key="2">
    <source>
        <dbReference type="ARBA" id="ARBA00022630"/>
    </source>
</evidence>
<protein>
    <submittedName>
        <fullName evidence="7">3-phenylpropionate/trans-cinnamate dioxygenase ferredoxin reductase subunit</fullName>
    </submittedName>
</protein>
<dbReference type="Gene3D" id="3.50.50.60">
    <property type="entry name" value="FAD/NAD(P)-binding domain"/>
    <property type="match status" value="2"/>
</dbReference>
<dbReference type="InterPro" id="IPR036188">
    <property type="entry name" value="FAD/NAD-bd_sf"/>
</dbReference>
<dbReference type="EMBL" id="RCCI01000005">
    <property type="protein sequence ID" value="RLJ65248.1"/>
    <property type="molecule type" value="Genomic_DNA"/>
</dbReference>
<keyword evidence="7" id="KW-0223">Dioxygenase</keyword>
<sequence length="401" mass="41831">MVIVGAGLAGLTVAETLRAEGYAGPITLLGDEPHGPYHRPPLSKGYLLGETQEAQLVMRAPELLAKKNITLKVGTGVTAIDRAAQRISLADGSTLDYDGLALCTGSRLRPLPLAGADARGVFGLRSLADSRAIAAALETARNVVVIGGGFIGLEVASAARKKDKAVTVLEAADRLMARVVAPLISRFYLDLHSGHGVDVVLGAMVSELVVADGHIAAVKTKDGREFPADLLVVGIGILPNAEIAQAAGVECSGGIVVDACSRTSDPAIVAAGDCTARRMADGTFRRLESVQNAVEQGKSAAAALLGRDREFNAAPWFWSDQYDVKLQMVGLTAGFDQVVTRGEPKGNKFSTFYYKGGKLIAIDSLNQPAEHLTGRKLLDKGVSPTPEQAADIAFALAGLLG</sequence>
<gene>
    <name evidence="7" type="ORF">DFR35_1905</name>
</gene>
<dbReference type="PANTHER" id="PTHR43557:SF2">
    <property type="entry name" value="RIESKE DOMAIN-CONTAINING PROTEIN-RELATED"/>
    <property type="match status" value="1"/>
</dbReference>
<evidence type="ECO:0000259" key="6">
    <source>
        <dbReference type="Pfam" id="PF14759"/>
    </source>
</evidence>
<dbReference type="InterPro" id="IPR016156">
    <property type="entry name" value="FAD/NAD-linked_Rdtase_dimer_sf"/>
</dbReference>
<dbReference type="Gene3D" id="3.30.390.30">
    <property type="match status" value="1"/>
</dbReference>
<name>A0A497XGN9_9PROT</name>
<dbReference type="Proteomes" id="UP000268908">
    <property type="component" value="Unassembled WGS sequence"/>
</dbReference>
<dbReference type="PRINTS" id="PR00411">
    <property type="entry name" value="PNDRDTASEI"/>
</dbReference>
<keyword evidence="4" id="KW-0560">Oxidoreductase</keyword>
<dbReference type="GO" id="GO:0051213">
    <property type="term" value="F:dioxygenase activity"/>
    <property type="evidence" value="ECO:0007669"/>
    <property type="project" value="UniProtKB-KW"/>
</dbReference>
<comment type="caution">
    <text evidence="7">The sequence shown here is derived from an EMBL/GenBank/DDBJ whole genome shotgun (WGS) entry which is preliminary data.</text>
</comment>
<dbReference type="PRINTS" id="PR00368">
    <property type="entry name" value="FADPNR"/>
</dbReference>
<dbReference type="InterPro" id="IPR050446">
    <property type="entry name" value="FAD-oxidoreductase/Apoptosis"/>
</dbReference>